<comment type="caution">
    <text evidence="3">The sequence shown here is derived from an EMBL/GenBank/DDBJ whole genome shotgun (WGS) entry which is preliminary data.</text>
</comment>
<sequence>MEKTEAPATPDLEAPDLPAKQSSVAQRWKQNLSPTHADLVCLLLTFLTGLCDSSAYNAWSCFLGMQTGTSHSRRSPAKGGAKPKPPTNIPRETQKTNNPSSKTGNTIFLGLGASNQPNNKPWGWLKSLVSIASFFFGSMIFSIAMRSVGSLRRGTLFVSFFVQTILIIIAVALIEADLIPHTSSDATLTGGPLFLELIPIGLLAFQSAGGMTCSRALGYNEIPTVVLTSVYFDIASDPKITDKPNTNVKRNRRVGGVVCLLIGAIVGGWLSRSSGGMQSALWMAAGLKFVAAIGWLFWKAAPAK</sequence>
<feature type="transmembrane region" description="Helical" evidence="2">
    <location>
        <begin position="254"/>
        <end position="271"/>
    </location>
</feature>
<keyword evidence="2" id="KW-1133">Transmembrane helix</keyword>
<protein>
    <recommendedName>
        <fullName evidence="5">DUF1275 domain protein</fullName>
    </recommendedName>
</protein>
<evidence type="ECO:0008006" key="5">
    <source>
        <dbReference type="Google" id="ProtNLM"/>
    </source>
</evidence>
<feature type="transmembrane region" description="Helical" evidence="2">
    <location>
        <begin position="186"/>
        <end position="205"/>
    </location>
</feature>
<dbReference type="Pfam" id="PF06912">
    <property type="entry name" value="DUF1275"/>
    <property type="match status" value="1"/>
</dbReference>
<name>A0A1V6R1R0_9EURO</name>
<dbReference type="AlphaFoldDB" id="A0A1V6R1R0"/>
<organism evidence="3 4">
    <name type="scientific">Penicillium solitum</name>
    <dbReference type="NCBI Taxonomy" id="60172"/>
    <lineage>
        <taxon>Eukaryota</taxon>
        <taxon>Fungi</taxon>
        <taxon>Dikarya</taxon>
        <taxon>Ascomycota</taxon>
        <taxon>Pezizomycotina</taxon>
        <taxon>Eurotiomycetes</taxon>
        <taxon>Eurotiomycetidae</taxon>
        <taxon>Eurotiales</taxon>
        <taxon>Aspergillaceae</taxon>
        <taxon>Penicillium</taxon>
    </lineage>
</organism>
<proteinExistence type="predicted"/>
<accession>A0A1V6R1R0</accession>
<evidence type="ECO:0000256" key="2">
    <source>
        <dbReference type="SAM" id="Phobius"/>
    </source>
</evidence>
<dbReference type="InterPro" id="IPR010699">
    <property type="entry name" value="DUF1275"/>
</dbReference>
<feature type="transmembrane region" description="Helical" evidence="2">
    <location>
        <begin position="156"/>
        <end position="174"/>
    </location>
</feature>
<evidence type="ECO:0000313" key="4">
    <source>
        <dbReference type="Proteomes" id="UP000191612"/>
    </source>
</evidence>
<dbReference type="PANTHER" id="PTHR37488:SF8">
    <property type="entry name" value="DUF1275 DOMAIN PROTEIN (AFU_ORTHOLOGUE AFUA_5G13060)"/>
    <property type="match status" value="1"/>
</dbReference>
<dbReference type="Proteomes" id="UP000191612">
    <property type="component" value="Unassembled WGS sequence"/>
</dbReference>
<feature type="transmembrane region" description="Helical" evidence="2">
    <location>
        <begin position="277"/>
        <end position="298"/>
    </location>
</feature>
<feature type="transmembrane region" description="Helical" evidence="2">
    <location>
        <begin position="124"/>
        <end position="144"/>
    </location>
</feature>
<feature type="region of interest" description="Disordered" evidence="1">
    <location>
        <begin position="1"/>
        <end position="22"/>
    </location>
</feature>
<gene>
    <name evidence="3" type="ORF">PENSOL_c020G10289</name>
</gene>
<evidence type="ECO:0000313" key="3">
    <source>
        <dbReference type="EMBL" id="OQD95408.1"/>
    </source>
</evidence>
<keyword evidence="2" id="KW-0812">Transmembrane</keyword>
<reference evidence="4" key="1">
    <citation type="journal article" date="2017" name="Nat. Microbiol.">
        <title>Global analysis of biosynthetic gene clusters reveals vast potential of secondary metabolite production in Penicillium species.</title>
        <authorList>
            <person name="Nielsen J.C."/>
            <person name="Grijseels S."/>
            <person name="Prigent S."/>
            <person name="Ji B."/>
            <person name="Dainat J."/>
            <person name="Nielsen K.F."/>
            <person name="Frisvad J.C."/>
            <person name="Workman M."/>
            <person name="Nielsen J."/>
        </authorList>
    </citation>
    <scope>NUCLEOTIDE SEQUENCE [LARGE SCALE GENOMIC DNA]</scope>
    <source>
        <strain evidence="4">IBT 29525</strain>
    </source>
</reference>
<keyword evidence="2" id="KW-0472">Membrane</keyword>
<feature type="region of interest" description="Disordered" evidence="1">
    <location>
        <begin position="69"/>
        <end position="102"/>
    </location>
</feature>
<keyword evidence="4" id="KW-1185">Reference proteome</keyword>
<dbReference type="EMBL" id="MDYO01000020">
    <property type="protein sequence ID" value="OQD95408.1"/>
    <property type="molecule type" value="Genomic_DNA"/>
</dbReference>
<dbReference type="PANTHER" id="PTHR37488">
    <property type="entry name" value="DUF1275 DOMAIN-CONTAINING PROTEIN"/>
    <property type="match status" value="1"/>
</dbReference>
<evidence type="ECO:0000256" key="1">
    <source>
        <dbReference type="SAM" id="MobiDB-lite"/>
    </source>
</evidence>